<dbReference type="InterPro" id="IPR012281">
    <property type="entry name" value="Phospholipid_synth_PlsX-like"/>
</dbReference>
<dbReference type="Proteomes" id="UP001209076">
    <property type="component" value="Unassembled WGS sequence"/>
</dbReference>
<comment type="similarity">
    <text evidence="10">Belongs to the PlsX family.</text>
</comment>
<evidence type="ECO:0000256" key="4">
    <source>
        <dbReference type="ARBA" id="ARBA00022679"/>
    </source>
</evidence>
<dbReference type="NCBIfam" id="TIGR00182">
    <property type="entry name" value="plsX"/>
    <property type="match status" value="1"/>
</dbReference>
<accession>A0ABT2PXB6</accession>
<keyword evidence="11" id="KW-0012">Acyltransferase</keyword>
<keyword evidence="2 10" id="KW-0963">Cytoplasm</keyword>
<keyword evidence="7 10" id="KW-1208">Phospholipid metabolism</keyword>
<evidence type="ECO:0000256" key="9">
    <source>
        <dbReference type="ARBA" id="ARBA00046608"/>
    </source>
</evidence>
<dbReference type="GO" id="GO:0043811">
    <property type="term" value="F:phosphate:acyl-[acyl carrier protein] acyltransferase activity"/>
    <property type="evidence" value="ECO:0007669"/>
    <property type="project" value="UniProtKB-EC"/>
</dbReference>
<comment type="subcellular location">
    <subcellularLocation>
        <location evidence="10">Cytoplasm</location>
    </subcellularLocation>
    <text evidence="10">Associated with the membrane possibly through PlsY.</text>
</comment>
<dbReference type="EMBL" id="JAOEGN010000002">
    <property type="protein sequence ID" value="MCU0104372.1"/>
    <property type="molecule type" value="Genomic_DNA"/>
</dbReference>
<evidence type="ECO:0000256" key="6">
    <source>
        <dbReference type="ARBA" id="ARBA00023209"/>
    </source>
</evidence>
<evidence type="ECO:0000256" key="5">
    <source>
        <dbReference type="ARBA" id="ARBA00023098"/>
    </source>
</evidence>
<gene>
    <name evidence="10 11" type="primary">plsX</name>
    <name evidence="11" type="ORF">N7603_01725</name>
</gene>
<protein>
    <recommendedName>
        <fullName evidence="8 10">Phosphate acyltransferase</fullName>
        <ecNumber evidence="8 10">2.3.1.274</ecNumber>
    </recommendedName>
    <alternativeName>
        <fullName evidence="10">Acyl-ACP phosphotransacylase</fullName>
    </alternativeName>
    <alternativeName>
        <fullName evidence="10">Acyl-[acyl-carrier-protein]--phosphate acyltransferase</fullName>
    </alternativeName>
    <alternativeName>
        <fullName evidence="10">Phosphate-acyl-ACP acyltransferase</fullName>
    </alternativeName>
</protein>
<organism evidence="11 12">
    <name type="scientific">Paracholeplasma vituli</name>
    <dbReference type="NCBI Taxonomy" id="69473"/>
    <lineage>
        <taxon>Bacteria</taxon>
        <taxon>Bacillati</taxon>
        <taxon>Mycoplasmatota</taxon>
        <taxon>Mollicutes</taxon>
        <taxon>Acholeplasmatales</taxon>
        <taxon>Acholeplasmataceae</taxon>
        <taxon>Paracholeplasma</taxon>
    </lineage>
</organism>
<dbReference type="RefSeq" id="WP_262095597.1">
    <property type="nucleotide sequence ID" value="NZ_JAOEGN010000002.1"/>
</dbReference>
<dbReference type="HAMAP" id="MF_00019">
    <property type="entry name" value="PlsX"/>
    <property type="match status" value="1"/>
</dbReference>
<sequence>MIKIAIDAMGGDNAPLEIVKGCDLALDAYPDIELVLFGNETEIKSLLKHTDRVSIVHTTEVISMGEKDPVKAIRNHRDSSMVKALYSAKNGETSAVVSAGPTQALIVGAHLVIKRMEKMHRVALAPIIPSIDQKGRILLDVGANIELRPEHMLELALYATVVSKEYLGVEKPTVALMNIGTEEGKGRELEKETFKLLKENPQINFLGNIEGKEILTTEANIVLTDGYTGNVLMKTMEGTAKGMGNMLKEEIKSSLMGKIGYLFMRKNLKRFQKRMDASEIGGAMIFGIKAPVIKAHGSSNAYAFKNAIRQARQFVSNQVVEKVEVALKDIQIEESSDSN</sequence>
<evidence type="ECO:0000256" key="1">
    <source>
        <dbReference type="ARBA" id="ARBA00001232"/>
    </source>
</evidence>
<dbReference type="InterPro" id="IPR003664">
    <property type="entry name" value="FA_synthesis"/>
</dbReference>
<evidence type="ECO:0000256" key="2">
    <source>
        <dbReference type="ARBA" id="ARBA00022490"/>
    </source>
</evidence>
<dbReference type="Gene3D" id="3.40.718.10">
    <property type="entry name" value="Isopropylmalate Dehydrogenase"/>
    <property type="match status" value="1"/>
</dbReference>
<dbReference type="EC" id="2.3.1.274" evidence="8 10"/>
<evidence type="ECO:0000313" key="12">
    <source>
        <dbReference type="Proteomes" id="UP001209076"/>
    </source>
</evidence>
<keyword evidence="3 10" id="KW-0444">Lipid biosynthesis</keyword>
<dbReference type="Pfam" id="PF02504">
    <property type="entry name" value="FA_synthesis"/>
    <property type="match status" value="1"/>
</dbReference>
<comment type="pathway">
    <text evidence="10">Lipid metabolism; phospholipid metabolism.</text>
</comment>
<keyword evidence="6 10" id="KW-0594">Phospholipid biosynthesis</keyword>
<dbReference type="SUPFAM" id="SSF53659">
    <property type="entry name" value="Isocitrate/Isopropylmalate dehydrogenase-like"/>
    <property type="match status" value="1"/>
</dbReference>
<keyword evidence="5 10" id="KW-0443">Lipid metabolism</keyword>
<dbReference type="PANTHER" id="PTHR30100:SF1">
    <property type="entry name" value="PHOSPHATE ACYLTRANSFERASE"/>
    <property type="match status" value="1"/>
</dbReference>
<reference evidence="12" key="1">
    <citation type="submission" date="2023-07" db="EMBL/GenBank/DDBJ databases">
        <title>Novel Mycoplasma species identified in domestic and wild animals.</title>
        <authorList>
            <person name="Volokhov D.V."/>
            <person name="Furtak V.A."/>
            <person name="Zagorodnyaya T.A."/>
        </authorList>
    </citation>
    <scope>NUCLEOTIDE SEQUENCE [LARGE SCALE GENOMIC DNA]</scope>
    <source>
        <strain evidence="12">92-19</strain>
    </source>
</reference>
<evidence type="ECO:0000256" key="3">
    <source>
        <dbReference type="ARBA" id="ARBA00022516"/>
    </source>
</evidence>
<evidence type="ECO:0000313" key="11">
    <source>
        <dbReference type="EMBL" id="MCU0104372.1"/>
    </source>
</evidence>
<comment type="catalytic activity">
    <reaction evidence="1 10">
        <text>a fatty acyl-[ACP] + phosphate = an acyl phosphate + holo-[ACP]</text>
        <dbReference type="Rhea" id="RHEA:42292"/>
        <dbReference type="Rhea" id="RHEA-COMP:9685"/>
        <dbReference type="Rhea" id="RHEA-COMP:14125"/>
        <dbReference type="ChEBI" id="CHEBI:43474"/>
        <dbReference type="ChEBI" id="CHEBI:59918"/>
        <dbReference type="ChEBI" id="CHEBI:64479"/>
        <dbReference type="ChEBI" id="CHEBI:138651"/>
        <dbReference type="EC" id="2.3.1.274"/>
    </reaction>
</comment>
<dbReference type="PIRSF" id="PIRSF002465">
    <property type="entry name" value="Phsphlp_syn_PlsX"/>
    <property type="match status" value="1"/>
</dbReference>
<evidence type="ECO:0000256" key="8">
    <source>
        <dbReference type="ARBA" id="ARBA00024069"/>
    </source>
</evidence>
<name>A0ABT2PXB6_9MOLU</name>
<dbReference type="PANTHER" id="PTHR30100">
    <property type="entry name" value="FATTY ACID/PHOSPHOLIPID SYNTHESIS PROTEIN PLSX"/>
    <property type="match status" value="1"/>
</dbReference>
<comment type="caution">
    <text evidence="11">The sequence shown here is derived from an EMBL/GenBank/DDBJ whole genome shotgun (WGS) entry which is preliminary data.</text>
</comment>
<keyword evidence="4 10" id="KW-0808">Transferase</keyword>
<evidence type="ECO:0000256" key="10">
    <source>
        <dbReference type="HAMAP-Rule" id="MF_00019"/>
    </source>
</evidence>
<comment type="function">
    <text evidence="10">Catalyzes the reversible formation of acyl-phosphate (acyl-PO(4)) from acyl-[acyl-carrier-protein] (acyl-ACP). This enzyme utilizes acyl-ACP as fatty acyl donor, but not acyl-CoA.</text>
</comment>
<evidence type="ECO:0000256" key="7">
    <source>
        <dbReference type="ARBA" id="ARBA00023264"/>
    </source>
</evidence>
<comment type="subunit">
    <text evidence="9 10">Homodimer. Probably interacts with PlsY.</text>
</comment>
<proteinExistence type="inferred from homology"/>
<keyword evidence="12" id="KW-1185">Reference proteome</keyword>